<dbReference type="Proteomes" id="UP000283634">
    <property type="component" value="Unassembled WGS sequence"/>
</dbReference>
<dbReference type="RefSeq" id="XP_029242986.1">
    <property type="nucleotide sequence ID" value="XM_029377243.1"/>
</dbReference>
<feature type="region of interest" description="Disordered" evidence="1">
    <location>
        <begin position="132"/>
        <end position="151"/>
    </location>
</feature>
<name>A0A422P503_TRYRA</name>
<organism evidence="2 3">
    <name type="scientific">Trypanosoma rangeli</name>
    <dbReference type="NCBI Taxonomy" id="5698"/>
    <lineage>
        <taxon>Eukaryota</taxon>
        <taxon>Discoba</taxon>
        <taxon>Euglenozoa</taxon>
        <taxon>Kinetoplastea</taxon>
        <taxon>Metakinetoplastina</taxon>
        <taxon>Trypanosomatida</taxon>
        <taxon>Trypanosomatidae</taxon>
        <taxon>Trypanosoma</taxon>
        <taxon>Herpetosoma</taxon>
    </lineage>
</organism>
<evidence type="ECO:0000313" key="2">
    <source>
        <dbReference type="EMBL" id="RNF12796.1"/>
    </source>
</evidence>
<sequence>MRLVTALHLSCWCMRLRDASCGVRRQGRRRCSQAFHWVRPRLHRARPGASIAMNLSVGTLQGNRPAALSRMLLKRHMGARSIWTHAPPLLVTVAEADASTPSGMPTPAARFSCNAVLFSCRLPRQLYAMGESGGDVGHGSSDDAVEVRLSA</sequence>
<dbReference type="AlphaFoldDB" id="A0A422P503"/>
<evidence type="ECO:0000313" key="3">
    <source>
        <dbReference type="Proteomes" id="UP000283634"/>
    </source>
</evidence>
<accession>A0A422P503</accession>
<dbReference type="EMBL" id="MKGL01000002">
    <property type="protein sequence ID" value="RNF12796.1"/>
    <property type="molecule type" value="Genomic_DNA"/>
</dbReference>
<dbReference type="GeneID" id="40324085"/>
<gene>
    <name evidence="2" type="ORF">TraAM80_00152</name>
</gene>
<comment type="caution">
    <text evidence="2">The sequence shown here is derived from an EMBL/GenBank/DDBJ whole genome shotgun (WGS) entry which is preliminary data.</text>
</comment>
<proteinExistence type="predicted"/>
<evidence type="ECO:0000256" key="1">
    <source>
        <dbReference type="SAM" id="MobiDB-lite"/>
    </source>
</evidence>
<keyword evidence="3" id="KW-1185">Reference proteome</keyword>
<protein>
    <submittedName>
        <fullName evidence="2">Uncharacterized protein</fullName>
    </submittedName>
</protein>
<reference evidence="2 3" key="1">
    <citation type="journal article" date="2018" name="BMC Genomics">
        <title>Genomic comparison of Trypanosoma conorhini and Trypanosoma rangeli to Trypanosoma cruzi strains of high and low virulence.</title>
        <authorList>
            <person name="Bradwell K.R."/>
            <person name="Koparde V.N."/>
            <person name="Matveyev A.V."/>
            <person name="Serrano M.G."/>
            <person name="Alves J.M."/>
            <person name="Parikh H."/>
            <person name="Huang B."/>
            <person name="Lee V."/>
            <person name="Espinosa-Alvarez O."/>
            <person name="Ortiz P.A."/>
            <person name="Costa-Martins A.G."/>
            <person name="Teixeira M.M."/>
            <person name="Buck G.A."/>
        </authorList>
    </citation>
    <scope>NUCLEOTIDE SEQUENCE [LARGE SCALE GENOMIC DNA]</scope>
    <source>
        <strain evidence="2 3">AM80</strain>
    </source>
</reference>